<evidence type="ECO:0000313" key="2">
    <source>
        <dbReference type="EMBL" id="KAF2492974.1"/>
    </source>
</evidence>
<evidence type="ECO:0000256" key="1">
    <source>
        <dbReference type="SAM" id="MobiDB-lite"/>
    </source>
</evidence>
<protein>
    <submittedName>
        <fullName evidence="2">Uncharacterized protein</fullName>
    </submittedName>
</protein>
<feature type="compositionally biased region" description="Polar residues" evidence="1">
    <location>
        <begin position="75"/>
        <end position="88"/>
    </location>
</feature>
<proteinExistence type="predicted"/>
<feature type="compositionally biased region" description="Acidic residues" evidence="1">
    <location>
        <begin position="1043"/>
        <end position="1054"/>
    </location>
</feature>
<evidence type="ECO:0000313" key="3">
    <source>
        <dbReference type="Proteomes" id="UP000799750"/>
    </source>
</evidence>
<dbReference type="EMBL" id="MU004193">
    <property type="protein sequence ID" value="KAF2492974.1"/>
    <property type="molecule type" value="Genomic_DNA"/>
</dbReference>
<feature type="compositionally biased region" description="Low complexity" evidence="1">
    <location>
        <begin position="281"/>
        <end position="293"/>
    </location>
</feature>
<feature type="compositionally biased region" description="Polar residues" evidence="1">
    <location>
        <begin position="173"/>
        <end position="184"/>
    </location>
</feature>
<keyword evidence="3" id="KW-1185">Reference proteome</keyword>
<name>A0A6A6QLJ8_9PEZI</name>
<feature type="compositionally biased region" description="Basic and acidic residues" evidence="1">
    <location>
        <begin position="161"/>
        <end position="172"/>
    </location>
</feature>
<gene>
    <name evidence="2" type="ORF">BU16DRAFT_95292</name>
</gene>
<feature type="region of interest" description="Disordered" evidence="1">
    <location>
        <begin position="844"/>
        <end position="928"/>
    </location>
</feature>
<dbReference type="OrthoDB" id="5430750at2759"/>
<feature type="compositionally biased region" description="Polar residues" evidence="1">
    <location>
        <begin position="447"/>
        <end position="456"/>
    </location>
</feature>
<dbReference type="Proteomes" id="UP000799750">
    <property type="component" value="Unassembled WGS sequence"/>
</dbReference>
<feature type="compositionally biased region" description="Polar residues" evidence="1">
    <location>
        <begin position="200"/>
        <end position="211"/>
    </location>
</feature>
<feature type="compositionally biased region" description="Basic and acidic residues" evidence="1">
    <location>
        <begin position="119"/>
        <end position="142"/>
    </location>
</feature>
<dbReference type="AlphaFoldDB" id="A0A6A6QLJ8"/>
<feature type="compositionally biased region" description="Acidic residues" evidence="1">
    <location>
        <begin position="214"/>
        <end position="236"/>
    </location>
</feature>
<feature type="compositionally biased region" description="Polar residues" evidence="1">
    <location>
        <begin position="270"/>
        <end position="280"/>
    </location>
</feature>
<feature type="region of interest" description="Disordered" evidence="1">
    <location>
        <begin position="1019"/>
        <end position="1065"/>
    </location>
</feature>
<feature type="region of interest" description="Disordered" evidence="1">
    <location>
        <begin position="19"/>
        <end position="312"/>
    </location>
</feature>
<feature type="compositionally biased region" description="Basic and acidic residues" evidence="1">
    <location>
        <begin position="1022"/>
        <end position="1033"/>
    </location>
</feature>
<organism evidence="2 3">
    <name type="scientific">Lophium mytilinum</name>
    <dbReference type="NCBI Taxonomy" id="390894"/>
    <lineage>
        <taxon>Eukaryota</taxon>
        <taxon>Fungi</taxon>
        <taxon>Dikarya</taxon>
        <taxon>Ascomycota</taxon>
        <taxon>Pezizomycotina</taxon>
        <taxon>Dothideomycetes</taxon>
        <taxon>Pleosporomycetidae</taxon>
        <taxon>Mytilinidiales</taxon>
        <taxon>Mytilinidiaceae</taxon>
        <taxon>Lophium</taxon>
    </lineage>
</organism>
<reference evidence="2" key="1">
    <citation type="journal article" date="2020" name="Stud. Mycol.">
        <title>101 Dothideomycetes genomes: a test case for predicting lifestyles and emergence of pathogens.</title>
        <authorList>
            <person name="Haridas S."/>
            <person name="Albert R."/>
            <person name="Binder M."/>
            <person name="Bloem J."/>
            <person name="Labutti K."/>
            <person name="Salamov A."/>
            <person name="Andreopoulos B."/>
            <person name="Baker S."/>
            <person name="Barry K."/>
            <person name="Bills G."/>
            <person name="Bluhm B."/>
            <person name="Cannon C."/>
            <person name="Castanera R."/>
            <person name="Culley D."/>
            <person name="Daum C."/>
            <person name="Ezra D."/>
            <person name="Gonzalez J."/>
            <person name="Henrissat B."/>
            <person name="Kuo A."/>
            <person name="Liang C."/>
            <person name="Lipzen A."/>
            <person name="Lutzoni F."/>
            <person name="Magnuson J."/>
            <person name="Mondo S."/>
            <person name="Nolan M."/>
            <person name="Ohm R."/>
            <person name="Pangilinan J."/>
            <person name="Park H.-J."/>
            <person name="Ramirez L."/>
            <person name="Alfaro M."/>
            <person name="Sun H."/>
            <person name="Tritt A."/>
            <person name="Yoshinaga Y."/>
            <person name="Zwiers L.-H."/>
            <person name="Turgeon B."/>
            <person name="Goodwin S."/>
            <person name="Spatafora J."/>
            <person name="Crous P."/>
            <person name="Grigoriev I."/>
        </authorList>
    </citation>
    <scope>NUCLEOTIDE SEQUENCE</scope>
    <source>
        <strain evidence="2">CBS 269.34</strain>
    </source>
</reference>
<accession>A0A6A6QLJ8</accession>
<feature type="compositionally biased region" description="Pro residues" evidence="1">
    <location>
        <begin position="391"/>
        <end position="426"/>
    </location>
</feature>
<feature type="region of interest" description="Disordered" evidence="1">
    <location>
        <begin position="324"/>
        <end position="460"/>
    </location>
</feature>
<dbReference type="PRINTS" id="PR01217">
    <property type="entry name" value="PRICHEXTENSN"/>
</dbReference>
<feature type="compositionally biased region" description="Basic residues" evidence="1">
    <location>
        <begin position="61"/>
        <end position="71"/>
    </location>
</feature>
<feature type="compositionally biased region" description="Polar residues" evidence="1">
    <location>
        <begin position="871"/>
        <end position="880"/>
    </location>
</feature>
<sequence>MPRHVTVNWEEPLEMVQRSIAQASGEPKPETGMDGTASVRTLSAIDERDNEEDEWASWGKSSKKKKRKKKKQDVQEITENLTTSTQKSTLEEGIMRETVSSNPSAASPVFDDKDLNDEGAPKNDRSFGDSRVDWKGKKATVEEEKDAEDDNWGSFVGSKQRPKDRDRYEDKSPSLSQSGENKSSAPGEHHGNQFPILIDITSQATGSQVSSAPEEYDSNEDDEEKEWDYIDDDEIHPDESISRARPLKSRLGQPQSAPPILAGDPYGGHSANSFTPTYPMSSGVPNSNVPSSGEPYGNTNTHSSIPGYGPNSYALPYGSYANSYASPPISGFGPNPYAPSYGSYGNSYASPPLSGYEPYGNPHAPPPNPQSYYSTYTGPGSGPYVPNTAAAPPPPPNPPLPPPSPAPPPPPPPPPGPPIPSPPPNGPGSRPSGPAKVVPDSDGPGLTYSSGRNPGFQSWEWKERKHPRPVYNDYDHLGAAGLGRGQTNPKCHPYNIPFGDGGEPLSIDIHIRGSDRKQMSEKNIMGFWAWSDADSGQRHHTGLKMKLLSIVGAKRWFDSENHHTLDLTCSSGSDDENLLPKDTMRWLHVEQQILDFDEFKTIVLRTPNLSRDWSIVLLSLLKRIRKLHYDHSTNRFFPWTLRADSCELGLSGAANTALSATTISFPCFALGSVFGHGPRETDQQHPMMSLFEWDDRFESSKEWDSEQSFRLMNDGTVDKDSIIYVPHVWAIAFNNTIITYGQVAFDDLLNNESIQVLELDLKMSGCATSIEVTDPRGCQFALSPDKCRTFFALKQSIKIRCSVNLQGSIDDIDINTLNNQTVNGEKWISLLQEHGSSTIRLQLRRKKLRPAATTKPASSSEAADAKLKSSYRASMNTERVNATRPRGDSATGEDHQSESSSESDSDSNQRTPNALALIPRPSGSSLDPTLRTDGRLVPYNPMASPFTRLNTLSLPQLTHQDTNNNFVSPSVVSSESNRRETRLEEAGIIVFDTNAIEASPEIYVPPSSAVVRFQVPPEDADAMPKESSAHSEPQEQAPRNAEADEFEDEEEDDTTQINEPDKQSRITIPHFLSWATSPELTIQETLSESSIESVVKILGEVHKTLQTMRPSRHGQTYRRCREIAQIDLEVEFPSLNAGRSGQPAQASLWTPRNEELDKQYPLLVSSGTQHDHVRAGLLKVCNTNLRHLYTVLKGFLSLYVPLSSPSTSDHALVQKCWGAFAMIMAVSKLYRYRMCFAEC</sequence>